<dbReference type="EMBL" id="WVTB01000017">
    <property type="protein sequence ID" value="KAF3809110.1"/>
    <property type="molecule type" value="Genomic_DNA"/>
</dbReference>
<dbReference type="RefSeq" id="XP_045268269.1">
    <property type="nucleotide sequence ID" value="XM_045411211.1"/>
</dbReference>
<evidence type="ECO:0000313" key="1">
    <source>
        <dbReference type="EMBL" id="KAF3809110.1"/>
    </source>
</evidence>
<comment type="caution">
    <text evidence="1">The sequence shown here is derived from an EMBL/GenBank/DDBJ whole genome shotgun (WGS) entry which is preliminary data.</text>
</comment>
<dbReference type="GeneID" id="69018432"/>
<sequence length="77" mass="8371">MTASLPTNEGASRCHRLLAPLASVDVTPICLGGADCGEAWKDRLGTCSNEVAFDAMDYFHEQDGNLIATYPSYWRCS</sequence>
<protein>
    <submittedName>
        <fullName evidence="1">Uncharacterized protein</fullName>
    </submittedName>
</protein>
<name>A0A8H4CS20_COLGL</name>
<accession>A0A8H4CS20</accession>
<dbReference type="AlphaFoldDB" id="A0A8H4CS20"/>
<gene>
    <name evidence="1" type="ORF">GCG54_00011306</name>
</gene>
<dbReference type="Proteomes" id="UP000613401">
    <property type="component" value="Unassembled WGS sequence"/>
</dbReference>
<organism evidence="1 2">
    <name type="scientific">Colletotrichum gloeosporioides</name>
    <name type="common">Anthracnose fungus</name>
    <name type="synonym">Glomerella cingulata</name>
    <dbReference type="NCBI Taxonomy" id="474922"/>
    <lineage>
        <taxon>Eukaryota</taxon>
        <taxon>Fungi</taxon>
        <taxon>Dikarya</taxon>
        <taxon>Ascomycota</taxon>
        <taxon>Pezizomycotina</taxon>
        <taxon>Sordariomycetes</taxon>
        <taxon>Hypocreomycetidae</taxon>
        <taxon>Glomerellales</taxon>
        <taxon>Glomerellaceae</taxon>
        <taxon>Colletotrichum</taxon>
        <taxon>Colletotrichum gloeosporioides species complex</taxon>
    </lineage>
</organism>
<keyword evidence="2" id="KW-1185">Reference proteome</keyword>
<reference evidence="1" key="2">
    <citation type="submission" date="2020-03" db="EMBL/GenBank/DDBJ databases">
        <authorList>
            <person name="Fu F.-F."/>
            <person name="Chen J."/>
        </authorList>
    </citation>
    <scope>NUCLEOTIDE SEQUENCE</scope>
    <source>
        <strain evidence="1">Lc1</strain>
    </source>
</reference>
<evidence type="ECO:0000313" key="2">
    <source>
        <dbReference type="Proteomes" id="UP000613401"/>
    </source>
</evidence>
<reference evidence="1" key="1">
    <citation type="journal article" date="2020" name="Phytopathology">
        <title>Genome sequence and comparative analysis of Colletotrichum gloeosporioides isolated from Liriodendron leaves.</title>
        <authorList>
            <person name="Fu F.F."/>
            <person name="Hao Z."/>
            <person name="Wang P."/>
            <person name="Lu Y."/>
            <person name="Xue L.J."/>
            <person name="Wei G."/>
            <person name="Tian Y."/>
            <person name="Baishi H."/>
            <person name="Xu H."/>
            <person name="Shi J."/>
            <person name="Cheng T."/>
            <person name="Wang G."/>
            <person name="Yi Y."/>
            <person name="Chen J."/>
        </authorList>
    </citation>
    <scope>NUCLEOTIDE SEQUENCE</scope>
    <source>
        <strain evidence="1">Lc1</strain>
    </source>
</reference>
<proteinExistence type="predicted"/>